<comment type="caution">
    <text evidence="18">The sequence shown here is derived from an EMBL/GenBank/DDBJ whole genome shotgun (WGS) entry which is preliminary data.</text>
</comment>
<accession>A0A8S1GVQ4</accession>
<dbReference type="InterPro" id="IPR019378">
    <property type="entry name" value="GDP-Fuc_O-FucTrfase"/>
</dbReference>
<feature type="signal peptide" evidence="17">
    <location>
        <begin position="1"/>
        <end position="19"/>
    </location>
</feature>
<gene>
    <name evidence="18" type="ORF">CAUJ_LOCUS3288</name>
</gene>
<comment type="catalytic activity">
    <reaction evidence="15">
        <text>L-threonyl-[protein] + GDP-beta-L-fucose = 3-O-(alpha-L-fucosyl)-L-threonyl-[protein] + GDP + H(+)</text>
        <dbReference type="Rhea" id="RHEA:70491"/>
        <dbReference type="Rhea" id="RHEA-COMP:11060"/>
        <dbReference type="Rhea" id="RHEA-COMP:17915"/>
        <dbReference type="ChEBI" id="CHEBI:15378"/>
        <dbReference type="ChEBI" id="CHEBI:30013"/>
        <dbReference type="ChEBI" id="CHEBI:57273"/>
        <dbReference type="ChEBI" id="CHEBI:58189"/>
        <dbReference type="ChEBI" id="CHEBI:189631"/>
        <dbReference type="EC" id="2.4.1.221"/>
    </reaction>
    <physiologicalReaction direction="left-to-right" evidence="15">
        <dbReference type="Rhea" id="RHEA:70492"/>
    </physiologicalReaction>
</comment>
<keyword evidence="19" id="KW-1185">Reference proteome</keyword>
<proteinExistence type="inferred from homology"/>
<dbReference type="CDD" id="cd11302">
    <property type="entry name" value="O-FucT-1"/>
    <property type="match status" value="1"/>
</dbReference>
<evidence type="ECO:0000256" key="6">
    <source>
        <dbReference type="ARBA" id="ARBA00022676"/>
    </source>
</evidence>
<dbReference type="OrthoDB" id="10050276at2759"/>
<evidence type="ECO:0000256" key="5">
    <source>
        <dbReference type="ARBA" id="ARBA00021745"/>
    </source>
</evidence>
<keyword evidence="10" id="KW-1015">Disulfide bond</keyword>
<dbReference type="GO" id="GO:0046922">
    <property type="term" value="F:peptide-O-fucosyltransferase activity"/>
    <property type="evidence" value="ECO:0007669"/>
    <property type="project" value="UniProtKB-EC"/>
</dbReference>
<dbReference type="Gene3D" id="3.40.50.11340">
    <property type="match status" value="1"/>
</dbReference>
<evidence type="ECO:0000256" key="14">
    <source>
        <dbReference type="ARBA" id="ARBA00033080"/>
    </source>
</evidence>
<comment type="subcellular location">
    <subcellularLocation>
        <location evidence="1">Endoplasmic reticulum</location>
    </subcellularLocation>
</comment>
<evidence type="ECO:0000256" key="10">
    <source>
        <dbReference type="ARBA" id="ARBA00023157"/>
    </source>
</evidence>
<keyword evidence="8" id="KW-0256">Endoplasmic reticulum</keyword>
<evidence type="ECO:0000256" key="2">
    <source>
        <dbReference type="ARBA" id="ARBA00004922"/>
    </source>
</evidence>
<evidence type="ECO:0000256" key="11">
    <source>
        <dbReference type="ARBA" id="ARBA00023180"/>
    </source>
</evidence>
<keyword evidence="6" id="KW-0328">Glycosyltransferase</keyword>
<evidence type="ECO:0000256" key="16">
    <source>
        <dbReference type="ARBA" id="ARBA00048647"/>
    </source>
</evidence>
<keyword evidence="13" id="KW-0119">Carbohydrate metabolism</keyword>
<dbReference type="GO" id="GO:0005783">
    <property type="term" value="C:endoplasmic reticulum"/>
    <property type="evidence" value="ECO:0007669"/>
    <property type="project" value="UniProtKB-SubCell"/>
</dbReference>
<comment type="pathway">
    <text evidence="2">Protein modification; protein glycosylation.</text>
</comment>
<evidence type="ECO:0000256" key="13">
    <source>
        <dbReference type="ARBA" id="ARBA00023277"/>
    </source>
</evidence>
<protein>
    <recommendedName>
        <fullName evidence="5">GDP-fucose protein O-fucosyltransferase 1</fullName>
        <ecNumber evidence="4">2.4.1.221</ecNumber>
    </recommendedName>
    <alternativeName>
        <fullName evidence="14">Peptide-O-fucosyltransferase 1</fullName>
    </alternativeName>
</protein>
<evidence type="ECO:0000256" key="12">
    <source>
        <dbReference type="ARBA" id="ARBA00023253"/>
    </source>
</evidence>
<dbReference type="EC" id="2.4.1.221" evidence="4"/>
<evidence type="ECO:0000256" key="4">
    <source>
        <dbReference type="ARBA" id="ARBA00012196"/>
    </source>
</evidence>
<evidence type="ECO:0000256" key="7">
    <source>
        <dbReference type="ARBA" id="ARBA00022679"/>
    </source>
</evidence>
<evidence type="ECO:0000256" key="9">
    <source>
        <dbReference type="ARBA" id="ARBA00022976"/>
    </source>
</evidence>
<comment type="catalytic activity">
    <reaction evidence="16">
        <text>L-seryl-[protein] + GDP-beta-L-fucose = 3-O-(alpha-L-fucosyl)-L-seryl-[protein] + GDP + H(+)</text>
        <dbReference type="Rhea" id="RHEA:63644"/>
        <dbReference type="Rhea" id="RHEA-COMP:9863"/>
        <dbReference type="Rhea" id="RHEA-COMP:17914"/>
        <dbReference type="ChEBI" id="CHEBI:15378"/>
        <dbReference type="ChEBI" id="CHEBI:29999"/>
        <dbReference type="ChEBI" id="CHEBI:57273"/>
        <dbReference type="ChEBI" id="CHEBI:58189"/>
        <dbReference type="ChEBI" id="CHEBI:189632"/>
        <dbReference type="EC" id="2.4.1.221"/>
    </reaction>
    <physiologicalReaction direction="left-to-right" evidence="16">
        <dbReference type="Rhea" id="RHEA:63645"/>
    </physiologicalReaction>
</comment>
<evidence type="ECO:0000256" key="1">
    <source>
        <dbReference type="ARBA" id="ARBA00004240"/>
    </source>
</evidence>
<dbReference type="InterPro" id="IPR039922">
    <property type="entry name" value="POFUT1"/>
</dbReference>
<dbReference type="GO" id="GO:0006004">
    <property type="term" value="P:fucose metabolic process"/>
    <property type="evidence" value="ECO:0007669"/>
    <property type="project" value="UniProtKB-KW"/>
</dbReference>
<dbReference type="Gene3D" id="3.40.50.11350">
    <property type="match status" value="1"/>
</dbReference>
<organism evidence="18 19">
    <name type="scientific">Caenorhabditis auriculariae</name>
    <dbReference type="NCBI Taxonomy" id="2777116"/>
    <lineage>
        <taxon>Eukaryota</taxon>
        <taxon>Metazoa</taxon>
        <taxon>Ecdysozoa</taxon>
        <taxon>Nematoda</taxon>
        <taxon>Chromadorea</taxon>
        <taxon>Rhabditida</taxon>
        <taxon>Rhabditina</taxon>
        <taxon>Rhabditomorpha</taxon>
        <taxon>Rhabditoidea</taxon>
        <taxon>Rhabditidae</taxon>
        <taxon>Peloderinae</taxon>
        <taxon>Caenorhabditis</taxon>
    </lineage>
</organism>
<keyword evidence="9" id="KW-0914">Notch signaling pathway</keyword>
<evidence type="ECO:0000313" key="19">
    <source>
        <dbReference type="Proteomes" id="UP000835052"/>
    </source>
</evidence>
<evidence type="ECO:0000256" key="8">
    <source>
        <dbReference type="ARBA" id="ARBA00022824"/>
    </source>
</evidence>
<dbReference type="PANTHER" id="PTHR21420:SF10">
    <property type="entry name" value="GDP-FUCOSE PROTEIN O-FUCOSYLTRANSFERASE 1"/>
    <property type="match status" value="1"/>
</dbReference>
<keyword evidence="11" id="KW-0325">Glycoprotein</keyword>
<dbReference type="PANTHER" id="PTHR21420">
    <property type="entry name" value="GDP-FUCOSE PROTEIN O-FUCOSYLTRANSFERASE 1"/>
    <property type="match status" value="1"/>
</dbReference>
<sequence length="351" mass="40038">MRWFFVISALFSVIHGVTTEIEIDAKGYVLFCPCMGRFGNQLDQLLGVMNFARSLDRTLVLPYFIEYHHPDTELIPFERIFKPDSMKMFGRVITMNDFVKHVMPKVWPKDKRIALCWTPREAIYDKTLPHGCHPHEGNPFGPYWSKVGVNFVGNEYFGKLPGAYDLTYPGSRKAWMDKYPPAVHPVLAFPSAPAQFPSTAKVWDNQRYLKWSSRVVTAAKKFINESLPQPYVGVHLRNGADWKKACEHVDNHSNKPFFASAQCLGENHHLGKLTKEICMPSKATIINQIVDEVGRTGAKSVFVSSDSNHMLDDINEALKPYDVEAVKYPSEDIYVDLALLGRYHARRLISE</sequence>
<reference evidence="18" key="1">
    <citation type="submission" date="2020-10" db="EMBL/GenBank/DDBJ databases">
        <authorList>
            <person name="Kikuchi T."/>
        </authorList>
    </citation>
    <scope>NUCLEOTIDE SEQUENCE</scope>
    <source>
        <strain evidence="18">NKZ352</strain>
    </source>
</reference>
<name>A0A8S1GVQ4_9PELO</name>
<keyword evidence="7" id="KW-0808">Transferase</keyword>
<dbReference type="AlphaFoldDB" id="A0A8S1GVQ4"/>
<evidence type="ECO:0000256" key="15">
    <source>
        <dbReference type="ARBA" id="ARBA00047273"/>
    </source>
</evidence>
<dbReference type="GO" id="GO:0007219">
    <property type="term" value="P:Notch signaling pathway"/>
    <property type="evidence" value="ECO:0007669"/>
    <property type="project" value="UniProtKB-KW"/>
</dbReference>
<keyword evidence="17" id="KW-0732">Signal</keyword>
<keyword evidence="12" id="KW-0294">Fucose metabolism</keyword>
<dbReference type="Pfam" id="PF10250">
    <property type="entry name" value="O-FucT"/>
    <property type="match status" value="1"/>
</dbReference>
<comment type="similarity">
    <text evidence="3">Belongs to the glycosyltransferase 65 family.</text>
</comment>
<evidence type="ECO:0000256" key="17">
    <source>
        <dbReference type="SAM" id="SignalP"/>
    </source>
</evidence>
<evidence type="ECO:0000256" key="3">
    <source>
        <dbReference type="ARBA" id="ARBA00010626"/>
    </source>
</evidence>
<evidence type="ECO:0000313" key="18">
    <source>
        <dbReference type="EMBL" id="CAD6187369.1"/>
    </source>
</evidence>
<dbReference type="EMBL" id="CAJGYM010000006">
    <property type="protein sequence ID" value="CAD6187369.1"/>
    <property type="molecule type" value="Genomic_DNA"/>
</dbReference>
<feature type="chain" id="PRO_5035925816" description="GDP-fucose protein O-fucosyltransferase 1" evidence="17">
    <location>
        <begin position="20"/>
        <end position="351"/>
    </location>
</feature>
<dbReference type="Proteomes" id="UP000835052">
    <property type="component" value="Unassembled WGS sequence"/>
</dbReference>